<dbReference type="UniPathway" id="UPA00115">
    <property type="reaction ID" value="UER00414"/>
</dbReference>
<evidence type="ECO:0000256" key="6">
    <source>
        <dbReference type="ARBA" id="ARBA00018292"/>
    </source>
</evidence>
<feature type="active site" description="Schiff-base intermediate with substrate" evidence="11">
    <location>
        <position position="139"/>
    </location>
</feature>
<dbReference type="GO" id="GO:0004801">
    <property type="term" value="F:transaldolase activity"/>
    <property type="evidence" value="ECO:0007669"/>
    <property type="project" value="UniProtKB-UniRule"/>
</dbReference>
<evidence type="ECO:0000256" key="4">
    <source>
        <dbReference type="ARBA" id="ARBA00008426"/>
    </source>
</evidence>
<dbReference type="Gene3D" id="3.20.20.70">
    <property type="entry name" value="Aldolase class I"/>
    <property type="match status" value="1"/>
</dbReference>
<dbReference type="NCBIfam" id="TIGR00876">
    <property type="entry name" value="tal_mycobact"/>
    <property type="match status" value="1"/>
</dbReference>
<dbReference type="PANTHER" id="PTHR10683:SF31">
    <property type="entry name" value="TRANSALDOLASE"/>
    <property type="match status" value="1"/>
</dbReference>
<evidence type="ECO:0000313" key="12">
    <source>
        <dbReference type="EMBL" id="AEV70829.1"/>
    </source>
</evidence>
<dbReference type="AlphaFoldDB" id="G8RHM7"/>
<dbReference type="Proteomes" id="UP000005442">
    <property type="component" value="Chromosome"/>
</dbReference>
<dbReference type="PATRIC" id="fig|710685.3.peg.191"/>
<comment type="catalytic activity">
    <reaction evidence="11">
        <text>D-sedoheptulose 7-phosphate + D-glyceraldehyde 3-phosphate = D-erythrose 4-phosphate + beta-D-fructose 6-phosphate</text>
        <dbReference type="Rhea" id="RHEA:17053"/>
        <dbReference type="ChEBI" id="CHEBI:16897"/>
        <dbReference type="ChEBI" id="CHEBI:57483"/>
        <dbReference type="ChEBI" id="CHEBI:57634"/>
        <dbReference type="ChEBI" id="CHEBI:59776"/>
        <dbReference type="EC" id="2.2.1.2"/>
    </reaction>
</comment>
<proteinExistence type="inferred from homology"/>
<reference evidence="12 13" key="1">
    <citation type="submission" date="2011-12" db="EMBL/GenBank/DDBJ databases">
        <title>Complete sequence of Mycobacterium rhodesiae NBB3.</title>
        <authorList>
            <consortium name="US DOE Joint Genome Institute"/>
            <person name="Lucas S."/>
            <person name="Han J."/>
            <person name="Lapidus A."/>
            <person name="Cheng J.-F."/>
            <person name="Goodwin L."/>
            <person name="Pitluck S."/>
            <person name="Peters L."/>
            <person name="Mikhailova N."/>
            <person name="Gu W."/>
            <person name="Detter J.C."/>
            <person name="Han C."/>
            <person name="Tapia R."/>
            <person name="Land M."/>
            <person name="Hauser L."/>
            <person name="Kyrpides N."/>
            <person name="Ivanova N."/>
            <person name="Pagani I."/>
            <person name="Mattes T."/>
            <person name="Holmes A."/>
            <person name="Rutledge P."/>
            <person name="Paulsen I."/>
            <person name="Coleman N."/>
            <person name="Woyke T."/>
        </authorList>
    </citation>
    <scope>NUCLEOTIDE SEQUENCE [LARGE SCALE GENOMIC DNA]</scope>
    <source>
        <strain evidence="12 13">NBB3</strain>
    </source>
</reference>
<dbReference type="InterPro" id="IPR004732">
    <property type="entry name" value="Transaldolase_2"/>
</dbReference>
<dbReference type="GO" id="GO:0006098">
    <property type="term" value="P:pentose-phosphate shunt"/>
    <property type="evidence" value="ECO:0007669"/>
    <property type="project" value="UniProtKB-UniRule"/>
</dbReference>
<evidence type="ECO:0000256" key="10">
    <source>
        <dbReference type="ARBA" id="ARBA00023270"/>
    </source>
</evidence>
<keyword evidence="9 11" id="KW-0570">Pentose shunt</keyword>
<comment type="similarity">
    <text evidence="4 11">Belongs to the transaldolase family. Type 2 subfamily.</text>
</comment>
<comment type="pathway">
    <text evidence="3 11">Carbohydrate degradation; pentose phosphate pathway; D-glyceraldehyde 3-phosphate and beta-D-fructose 6-phosphate from D-ribose 5-phosphate and D-xylulose 5-phosphate (non-oxidative stage): step 2/3.</text>
</comment>
<keyword evidence="10 11" id="KW-0704">Schiff base</keyword>
<evidence type="ECO:0000256" key="11">
    <source>
        <dbReference type="HAMAP-Rule" id="MF_00493"/>
    </source>
</evidence>
<dbReference type="KEGG" id="mrh:MycrhN_0183"/>
<keyword evidence="7 11" id="KW-0963">Cytoplasm</keyword>
<dbReference type="NCBIfam" id="NF002881">
    <property type="entry name" value="PRK03343.1"/>
    <property type="match status" value="1"/>
</dbReference>
<dbReference type="SUPFAM" id="SSF51569">
    <property type="entry name" value="Aldolase"/>
    <property type="match status" value="1"/>
</dbReference>
<comment type="subcellular location">
    <subcellularLocation>
        <location evidence="2 11">Cytoplasm</location>
    </subcellularLocation>
</comment>
<organism evidence="12 13">
    <name type="scientific">Mycolicibacterium rhodesiae (strain NBB3)</name>
    <name type="common">Mycobacterium rhodesiae</name>
    <dbReference type="NCBI Taxonomy" id="710685"/>
    <lineage>
        <taxon>Bacteria</taxon>
        <taxon>Bacillati</taxon>
        <taxon>Actinomycetota</taxon>
        <taxon>Actinomycetes</taxon>
        <taxon>Mycobacteriales</taxon>
        <taxon>Mycobacteriaceae</taxon>
        <taxon>Mycolicibacterium</taxon>
    </lineage>
</organism>
<evidence type="ECO:0000256" key="2">
    <source>
        <dbReference type="ARBA" id="ARBA00004496"/>
    </source>
</evidence>
<dbReference type="HAMAP" id="MF_00493">
    <property type="entry name" value="Transaldolase_2"/>
    <property type="match status" value="1"/>
</dbReference>
<comment type="function">
    <text evidence="1 11">Transaldolase is important for the balance of metabolites in the pentose-phosphate pathway.</text>
</comment>
<dbReference type="STRING" id="710685.MycrhN_0183"/>
<evidence type="ECO:0000256" key="9">
    <source>
        <dbReference type="ARBA" id="ARBA00023126"/>
    </source>
</evidence>
<dbReference type="PIRSF" id="PIRSF036915">
    <property type="entry name" value="Trnald_Bac_Plnt"/>
    <property type="match status" value="1"/>
</dbReference>
<dbReference type="InterPro" id="IPR001585">
    <property type="entry name" value="TAL/FSA"/>
</dbReference>
<evidence type="ECO:0000256" key="3">
    <source>
        <dbReference type="ARBA" id="ARBA00004857"/>
    </source>
</evidence>
<dbReference type="RefSeq" id="WP_014208649.1">
    <property type="nucleotide sequence ID" value="NC_016604.1"/>
</dbReference>
<dbReference type="HOGENOM" id="CLU_050771_1_0_11"/>
<dbReference type="Pfam" id="PF00923">
    <property type="entry name" value="TAL_FSA"/>
    <property type="match status" value="1"/>
</dbReference>
<dbReference type="EMBL" id="CP003169">
    <property type="protein sequence ID" value="AEV70829.1"/>
    <property type="molecule type" value="Genomic_DNA"/>
</dbReference>
<protein>
    <recommendedName>
        <fullName evidence="6 11">Transaldolase</fullName>
        <ecNumber evidence="5 11">2.2.1.2</ecNumber>
    </recommendedName>
</protein>
<dbReference type="PANTHER" id="PTHR10683">
    <property type="entry name" value="TRANSALDOLASE"/>
    <property type="match status" value="1"/>
</dbReference>
<dbReference type="GO" id="GO:0005737">
    <property type="term" value="C:cytoplasm"/>
    <property type="evidence" value="ECO:0007669"/>
    <property type="project" value="UniProtKB-SubCell"/>
</dbReference>
<dbReference type="eggNOG" id="COG0176">
    <property type="taxonomic scope" value="Bacteria"/>
</dbReference>
<evidence type="ECO:0000256" key="1">
    <source>
        <dbReference type="ARBA" id="ARBA00003518"/>
    </source>
</evidence>
<evidence type="ECO:0000256" key="7">
    <source>
        <dbReference type="ARBA" id="ARBA00022490"/>
    </source>
</evidence>
<dbReference type="InterPro" id="IPR013785">
    <property type="entry name" value="Aldolase_TIM"/>
</dbReference>
<name>G8RHM7_MYCRN</name>
<dbReference type="OrthoDB" id="9809101at2"/>
<evidence type="ECO:0000256" key="5">
    <source>
        <dbReference type="ARBA" id="ARBA00013151"/>
    </source>
</evidence>
<dbReference type="CDD" id="cd00955">
    <property type="entry name" value="Transaldolase_like"/>
    <property type="match status" value="1"/>
</dbReference>
<keyword evidence="13" id="KW-1185">Reference proteome</keyword>
<evidence type="ECO:0000256" key="8">
    <source>
        <dbReference type="ARBA" id="ARBA00022679"/>
    </source>
</evidence>
<evidence type="ECO:0000313" key="13">
    <source>
        <dbReference type="Proteomes" id="UP000005442"/>
    </source>
</evidence>
<gene>
    <name evidence="11" type="primary">tal</name>
    <name evidence="12" type="ordered locus">MycrhN_0183</name>
</gene>
<sequence>MTRLERLYTEQRQSPWLDNLTRPYLRDGTLAGFVAEGIRGVTANPTILARAIEGSDAYDAQFAVLIAQGYSLGDAYWELAVQDVTDALAVLRSTFDNSHGSDGFVSIEVAPELARDTEATIAAAARLHDRIARPNLLVKVPATAEGIPAIAALIGRGLSINITLIFSLSRYAQVIDAYLEGLETFTAAGGDLAAVHSVASFFVSRVDTEVDHRLARIGGDDAVALRGRAAVAQARLAYQIFRNRFAGERWAKLAARGARVQPPLWASTSTKNPDYPDTLYVDSLIGPDTVNTMAETTITAFEDHGTVARTVDTGIEQAERVMHDLATVGVDMDDVGHTLEDHGVAGFHKSFADLLVTLDAKARRVAQQ</sequence>
<dbReference type="GO" id="GO:0005975">
    <property type="term" value="P:carbohydrate metabolic process"/>
    <property type="evidence" value="ECO:0007669"/>
    <property type="project" value="InterPro"/>
</dbReference>
<accession>G8RHM7</accession>
<keyword evidence="8 11" id="KW-0808">Transferase</keyword>
<dbReference type="EC" id="2.2.1.2" evidence="5 11"/>